<evidence type="ECO:0000259" key="2">
    <source>
        <dbReference type="PROSITE" id="PS51186"/>
    </source>
</evidence>
<dbReference type="Gene3D" id="3.40.630.30">
    <property type="match status" value="1"/>
</dbReference>
<dbReference type="InterPro" id="IPR052777">
    <property type="entry name" value="Acetyltransferase_Enz"/>
</dbReference>
<evidence type="ECO:0000256" key="1">
    <source>
        <dbReference type="SAM" id="MobiDB-lite"/>
    </source>
</evidence>
<feature type="domain" description="N-acetyltransferase" evidence="2">
    <location>
        <begin position="7"/>
        <end position="193"/>
    </location>
</feature>
<feature type="compositionally biased region" description="Pro residues" evidence="1">
    <location>
        <begin position="80"/>
        <end position="89"/>
    </location>
</feature>
<dbReference type="AlphaFoldDB" id="A0A8H8R889"/>
<name>A0A8H8R889_9HELO</name>
<reference evidence="3 4" key="1">
    <citation type="submission" date="2018-05" db="EMBL/GenBank/DDBJ databases">
        <title>Genome sequencing and assembly of the regulated plant pathogen Lachnellula willkommii and related sister species for the development of diagnostic species identification markers.</title>
        <authorList>
            <person name="Giroux E."/>
            <person name="Bilodeau G."/>
        </authorList>
    </citation>
    <scope>NUCLEOTIDE SEQUENCE [LARGE SCALE GENOMIC DNA]</scope>
    <source>
        <strain evidence="3 4">CBS 185.66</strain>
    </source>
</reference>
<protein>
    <submittedName>
        <fullName evidence="3">Acetyltransferase</fullName>
    </submittedName>
</protein>
<organism evidence="3 4">
    <name type="scientific">Lachnellula hyalina</name>
    <dbReference type="NCBI Taxonomy" id="1316788"/>
    <lineage>
        <taxon>Eukaryota</taxon>
        <taxon>Fungi</taxon>
        <taxon>Dikarya</taxon>
        <taxon>Ascomycota</taxon>
        <taxon>Pezizomycotina</taxon>
        <taxon>Leotiomycetes</taxon>
        <taxon>Helotiales</taxon>
        <taxon>Lachnaceae</taxon>
        <taxon>Lachnellula</taxon>
    </lineage>
</organism>
<dbReference type="PANTHER" id="PTHR43305:SF1">
    <property type="entry name" value="FAMILY N-ACETYLTRANSFERASE, PUTATIVE (AFU_ORTHOLOGUE AFUA_2G01380)-RELATED"/>
    <property type="match status" value="1"/>
</dbReference>
<dbReference type="OrthoDB" id="41532at2759"/>
<dbReference type="Pfam" id="PF00583">
    <property type="entry name" value="Acetyltransf_1"/>
    <property type="match status" value="1"/>
</dbReference>
<dbReference type="GeneID" id="41982015"/>
<sequence length="193" mass="21134">MSSIPPFTIRHATSPTDISSIRNLFTSYVSWLAIDLTFQNFAQELASLPGLYGPPTGCLLLAVLESGEAVGCVALRPLPSKPPPPPANPIPVSASGLNSSQEKSEGEKERARRTCEVKRLFLMPASRGLSIGRALVEAVIAEAEKLGYEEMKLDTLPRMVGARKLYESVGFVETERYYETLLEGTVFYKKELV</sequence>
<comment type="caution">
    <text evidence="3">The sequence shown here is derived from an EMBL/GenBank/DDBJ whole genome shotgun (WGS) entry which is preliminary data.</text>
</comment>
<accession>A0A8H8R889</accession>
<evidence type="ECO:0000313" key="4">
    <source>
        <dbReference type="Proteomes" id="UP000431533"/>
    </source>
</evidence>
<dbReference type="InterPro" id="IPR000182">
    <property type="entry name" value="GNAT_dom"/>
</dbReference>
<keyword evidence="3" id="KW-0808">Transferase</keyword>
<dbReference type="InterPro" id="IPR016181">
    <property type="entry name" value="Acyl_CoA_acyltransferase"/>
</dbReference>
<dbReference type="Proteomes" id="UP000431533">
    <property type="component" value="Unassembled WGS sequence"/>
</dbReference>
<dbReference type="PROSITE" id="PS51186">
    <property type="entry name" value="GNAT"/>
    <property type="match status" value="1"/>
</dbReference>
<dbReference type="GO" id="GO:0016747">
    <property type="term" value="F:acyltransferase activity, transferring groups other than amino-acyl groups"/>
    <property type="evidence" value="ECO:0007669"/>
    <property type="project" value="InterPro"/>
</dbReference>
<dbReference type="SUPFAM" id="SSF55729">
    <property type="entry name" value="Acyl-CoA N-acyltransferases (Nat)"/>
    <property type="match status" value="1"/>
</dbReference>
<evidence type="ECO:0000313" key="3">
    <source>
        <dbReference type="EMBL" id="TVY29422.1"/>
    </source>
</evidence>
<dbReference type="PANTHER" id="PTHR43305">
    <property type="entry name" value="FAMILY N-ACETYLTRANSFERASE, PUTATIVE (AFU_ORTHOLOGUE AFUA_2G01380)-RELATED"/>
    <property type="match status" value="1"/>
</dbReference>
<feature type="region of interest" description="Disordered" evidence="1">
    <location>
        <begin position="80"/>
        <end position="110"/>
    </location>
</feature>
<gene>
    <name evidence="3" type="ORF">LHYA1_G001817</name>
</gene>
<keyword evidence="4" id="KW-1185">Reference proteome</keyword>
<proteinExistence type="predicted"/>
<dbReference type="CDD" id="cd04301">
    <property type="entry name" value="NAT_SF"/>
    <property type="match status" value="1"/>
</dbReference>
<dbReference type="EMBL" id="QGMH01000018">
    <property type="protein sequence ID" value="TVY29422.1"/>
    <property type="molecule type" value="Genomic_DNA"/>
</dbReference>
<dbReference type="RefSeq" id="XP_031008209.1">
    <property type="nucleotide sequence ID" value="XM_031146796.1"/>
</dbReference>